<evidence type="ECO:0000313" key="4">
    <source>
        <dbReference type="Proteomes" id="UP000199215"/>
    </source>
</evidence>
<feature type="domain" description="DUF7967" evidence="2">
    <location>
        <begin position="30"/>
        <end position="116"/>
    </location>
</feature>
<protein>
    <recommendedName>
        <fullName evidence="2">DUF7967 domain-containing protein</fullName>
    </recommendedName>
</protein>
<dbReference type="AlphaFoldDB" id="A0A1H6HMC9"/>
<gene>
    <name evidence="3" type="ORF">SAMN05192561_101105</name>
</gene>
<evidence type="ECO:0000259" key="2">
    <source>
        <dbReference type="Pfam" id="PF25921"/>
    </source>
</evidence>
<name>A0A1H6HMC9_9EURY</name>
<dbReference type="Proteomes" id="UP000199215">
    <property type="component" value="Unassembled WGS sequence"/>
</dbReference>
<dbReference type="EMBL" id="FNWU01000001">
    <property type="protein sequence ID" value="SEH36959.1"/>
    <property type="molecule type" value="Genomic_DNA"/>
</dbReference>
<reference evidence="3 4" key="1">
    <citation type="submission" date="2016-10" db="EMBL/GenBank/DDBJ databases">
        <authorList>
            <person name="de Groot N.N."/>
        </authorList>
    </citation>
    <scope>NUCLEOTIDE SEQUENCE [LARGE SCALE GENOMIC DNA]</scope>
    <source>
        <strain evidence="3 4">IBRC-M10418</strain>
    </source>
</reference>
<dbReference type="InterPro" id="IPR058273">
    <property type="entry name" value="DUF7967"/>
</dbReference>
<feature type="region of interest" description="Disordered" evidence="1">
    <location>
        <begin position="85"/>
        <end position="116"/>
    </location>
</feature>
<evidence type="ECO:0000313" key="3">
    <source>
        <dbReference type="EMBL" id="SEH36959.1"/>
    </source>
</evidence>
<feature type="region of interest" description="Disordered" evidence="1">
    <location>
        <begin position="1"/>
        <end position="30"/>
    </location>
</feature>
<evidence type="ECO:0000256" key="1">
    <source>
        <dbReference type="SAM" id="MobiDB-lite"/>
    </source>
</evidence>
<sequence>MGAPDADGAPVSDGASDSHADGDTDGDPGTVRVWLVERTYSDDEQNMVILVYATPDGTRYFRKERALTSFTDVRDTTAAIEVEPGNLGAVEDPDRRDRYATEASRMSADHDPDDVV</sequence>
<keyword evidence="4" id="KW-1185">Reference proteome</keyword>
<accession>A0A1H6HMC9</accession>
<dbReference type="Pfam" id="PF25921">
    <property type="entry name" value="DUF7967"/>
    <property type="match status" value="1"/>
</dbReference>
<dbReference type="STRING" id="1267564.SAMN05192561_101105"/>
<dbReference type="RefSeq" id="WP_245710016.1">
    <property type="nucleotide sequence ID" value="NZ_FNWU01000001.1"/>
</dbReference>
<proteinExistence type="predicted"/>
<organism evidence="3 4">
    <name type="scientific">Halopenitus malekzadehii</name>
    <dbReference type="NCBI Taxonomy" id="1267564"/>
    <lineage>
        <taxon>Archaea</taxon>
        <taxon>Methanobacteriati</taxon>
        <taxon>Methanobacteriota</taxon>
        <taxon>Stenosarchaea group</taxon>
        <taxon>Halobacteria</taxon>
        <taxon>Halobacteriales</taxon>
        <taxon>Haloferacaceae</taxon>
        <taxon>Halopenitus</taxon>
    </lineage>
</organism>